<evidence type="ECO:0000313" key="1">
    <source>
        <dbReference type="EMBL" id="KAF5774894.1"/>
    </source>
</evidence>
<comment type="caution">
    <text evidence="1">The sequence shown here is derived from an EMBL/GenBank/DDBJ whole genome shotgun (WGS) entry which is preliminary data.</text>
</comment>
<sequence length="100" mass="11662">MPIFYSETGPFGLFHRHRVSFRGHIRKRASCRVPVISISSFWYRNVSTSVSYFDDLSFVYIHGYSEPFYGPHVIVRSVLARKTLDFNDSFSILIRAKPAR</sequence>
<dbReference type="AlphaFoldDB" id="A0A9K3HDX0"/>
<accession>A0A9K3HDX0</accession>
<dbReference type="Gramene" id="mRNA:HanXRQr2_Chr13g0605901">
    <property type="protein sequence ID" value="CDS:HanXRQr2_Chr13g0605901.1"/>
    <property type="gene ID" value="HanXRQr2_Chr13g0605901"/>
</dbReference>
<dbReference type="EMBL" id="MNCJ02000328">
    <property type="protein sequence ID" value="KAF5774894.1"/>
    <property type="molecule type" value="Genomic_DNA"/>
</dbReference>
<proteinExistence type="predicted"/>
<protein>
    <submittedName>
        <fullName evidence="1">Uncharacterized protein</fullName>
    </submittedName>
</protein>
<organism evidence="1 2">
    <name type="scientific">Helianthus annuus</name>
    <name type="common">Common sunflower</name>
    <dbReference type="NCBI Taxonomy" id="4232"/>
    <lineage>
        <taxon>Eukaryota</taxon>
        <taxon>Viridiplantae</taxon>
        <taxon>Streptophyta</taxon>
        <taxon>Embryophyta</taxon>
        <taxon>Tracheophyta</taxon>
        <taxon>Spermatophyta</taxon>
        <taxon>Magnoliopsida</taxon>
        <taxon>eudicotyledons</taxon>
        <taxon>Gunneridae</taxon>
        <taxon>Pentapetalae</taxon>
        <taxon>asterids</taxon>
        <taxon>campanulids</taxon>
        <taxon>Asterales</taxon>
        <taxon>Asteraceae</taxon>
        <taxon>Asteroideae</taxon>
        <taxon>Heliantheae alliance</taxon>
        <taxon>Heliantheae</taxon>
        <taxon>Helianthus</taxon>
    </lineage>
</organism>
<reference evidence="1" key="2">
    <citation type="submission" date="2020-06" db="EMBL/GenBank/DDBJ databases">
        <title>Helianthus annuus Genome sequencing and assembly Release 2.</title>
        <authorList>
            <person name="Gouzy J."/>
            <person name="Langlade N."/>
            <person name="Munos S."/>
        </authorList>
    </citation>
    <scope>NUCLEOTIDE SEQUENCE</scope>
    <source>
        <tissue evidence="1">Leaves</tissue>
    </source>
</reference>
<name>A0A9K3HDX0_HELAN</name>
<keyword evidence="2" id="KW-1185">Reference proteome</keyword>
<reference evidence="1" key="1">
    <citation type="journal article" date="2017" name="Nature">
        <title>The sunflower genome provides insights into oil metabolism, flowering and Asterid evolution.</title>
        <authorList>
            <person name="Badouin H."/>
            <person name="Gouzy J."/>
            <person name="Grassa C.J."/>
            <person name="Murat F."/>
            <person name="Staton S.E."/>
            <person name="Cottret L."/>
            <person name="Lelandais-Briere C."/>
            <person name="Owens G.L."/>
            <person name="Carrere S."/>
            <person name="Mayjonade B."/>
            <person name="Legrand L."/>
            <person name="Gill N."/>
            <person name="Kane N.C."/>
            <person name="Bowers J.E."/>
            <person name="Hubner S."/>
            <person name="Bellec A."/>
            <person name="Berard A."/>
            <person name="Berges H."/>
            <person name="Blanchet N."/>
            <person name="Boniface M.C."/>
            <person name="Brunel D."/>
            <person name="Catrice O."/>
            <person name="Chaidir N."/>
            <person name="Claudel C."/>
            <person name="Donnadieu C."/>
            <person name="Faraut T."/>
            <person name="Fievet G."/>
            <person name="Helmstetter N."/>
            <person name="King M."/>
            <person name="Knapp S.J."/>
            <person name="Lai Z."/>
            <person name="Le Paslier M.C."/>
            <person name="Lippi Y."/>
            <person name="Lorenzon L."/>
            <person name="Mandel J.R."/>
            <person name="Marage G."/>
            <person name="Marchand G."/>
            <person name="Marquand E."/>
            <person name="Bret-Mestries E."/>
            <person name="Morien E."/>
            <person name="Nambeesan S."/>
            <person name="Nguyen T."/>
            <person name="Pegot-Espagnet P."/>
            <person name="Pouilly N."/>
            <person name="Raftis F."/>
            <person name="Sallet E."/>
            <person name="Schiex T."/>
            <person name="Thomas J."/>
            <person name="Vandecasteele C."/>
            <person name="Vares D."/>
            <person name="Vear F."/>
            <person name="Vautrin S."/>
            <person name="Crespi M."/>
            <person name="Mangin B."/>
            <person name="Burke J.M."/>
            <person name="Salse J."/>
            <person name="Munos S."/>
            <person name="Vincourt P."/>
            <person name="Rieseberg L.H."/>
            <person name="Langlade N.B."/>
        </authorList>
    </citation>
    <scope>NUCLEOTIDE SEQUENCE</scope>
    <source>
        <tissue evidence="1">Leaves</tissue>
    </source>
</reference>
<gene>
    <name evidence="1" type="ORF">HanXRQr2_Chr13g0605901</name>
</gene>
<dbReference type="Proteomes" id="UP000215914">
    <property type="component" value="Unassembled WGS sequence"/>
</dbReference>
<evidence type="ECO:0000313" key="2">
    <source>
        <dbReference type="Proteomes" id="UP000215914"/>
    </source>
</evidence>